<evidence type="ECO:0000313" key="1">
    <source>
        <dbReference type="EMBL" id="KAF7431875.1"/>
    </source>
</evidence>
<protein>
    <submittedName>
        <fullName evidence="1">Uncharacterized protein</fullName>
    </submittedName>
</protein>
<organism evidence="1 2">
    <name type="scientific">Vespula pensylvanica</name>
    <name type="common">Western yellow jacket</name>
    <name type="synonym">Wasp</name>
    <dbReference type="NCBI Taxonomy" id="30213"/>
    <lineage>
        <taxon>Eukaryota</taxon>
        <taxon>Metazoa</taxon>
        <taxon>Ecdysozoa</taxon>
        <taxon>Arthropoda</taxon>
        <taxon>Hexapoda</taxon>
        <taxon>Insecta</taxon>
        <taxon>Pterygota</taxon>
        <taxon>Neoptera</taxon>
        <taxon>Endopterygota</taxon>
        <taxon>Hymenoptera</taxon>
        <taxon>Apocrita</taxon>
        <taxon>Aculeata</taxon>
        <taxon>Vespoidea</taxon>
        <taxon>Vespidae</taxon>
        <taxon>Vespinae</taxon>
        <taxon>Vespula</taxon>
    </lineage>
</organism>
<dbReference type="EMBL" id="JACSDY010000003">
    <property type="protein sequence ID" value="KAF7431875.1"/>
    <property type="molecule type" value="Genomic_DNA"/>
</dbReference>
<keyword evidence="2" id="KW-1185">Reference proteome</keyword>
<dbReference type="Proteomes" id="UP000600918">
    <property type="component" value="Unassembled WGS sequence"/>
</dbReference>
<gene>
    <name evidence="1" type="ORF">H0235_004799</name>
</gene>
<evidence type="ECO:0000313" key="2">
    <source>
        <dbReference type="Proteomes" id="UP000600918"/>
    </source>
</evidence>
<sequence>MQVRRKENPCSDSTLSSRMMSSLVQHESWVTRCLGIVINSNGNQQYHQHQKQLLRRSLHFGVSINDNWQLLLPERHRIKSKPIRLSIPAEIVGDSHEEEFDLFELITRQSGPIKVDVVELDEGKSELTIYRREHDDDEDETRT</sequence>
<proteinExistence type="predicted"/>
<name>A0A834P928_VESPE</name>
<reference evidence="1" key="1">
    <citation type="journal article" date="2020" name="G3 (Bethesda)">
        <title>High-Quality Assemblies for Three Invasive Social Wasps from the &lt;i&gt;Vespula&lt;/i&gt; Genus.</title>
        <authorList>
            <person name="Harrop T.W.R."/>
            <person name="Guhlin J."/>
            <person name="McLaughlin G.M."/>
            <person name="Permina E."/>
            <person name="Stockwell P."/>
            <person name="Gilligan J."/>
            <person name="Le Lec M.F."/>
            <person name="Gruber M.A.M."/>
            <person name="Quinn O."/>
            <person name="Lovegrove M."/>
            <person name="Duncan E.J."/>
            <person name="Remnant E.J."/>
            <person name="Van Eeckhoven J."/>
            <person name="Graham B."/>
            <person name="Knapp R.A."/>
            <person name="Langford K.W."/>
            <person name="Kronenberg Z."/>
            <person name="Press M.O."/>
            <person name="Eacker S.M."/>
            <person name="Wilson-Rankin E.E."/>
            <person name="Purcell J."/>
            <person name="Lester P.J."/>
            <person name="Dearden P.K."/>
        </authorList>
    </citation>
    <scope>NUCLEOTIDE SEQUENCE</scope>
    <source>
        <strain evidence="1">Volc-1</strain>
    </source>
</reference>
<dbReference type="AlphaFoldDB" id="A0A834P928"/>
<comment type="caution">
    <text evidence="1">The sequence shown here is derived from an EMBL/GenBank/DDBJ whole genome shotgun (WGS) entry which is preliminary data.</text>
</comment>
<accession>A0A834P928</accession>